<dbReference type="PANTHER" id="PTHR12110:SF21">
    <property type="entry name" value="XYLOSE ISOMERASE-LIKE TIM BARREL DOMAIN-CONTAINING PROTEIN"/>
    <property type="match status" value="1"/>
</dbReference>
<gene>
    <name evidence="2" type="ORF">HNR65_000011</name>
</gene>
<sequence>MDESEIKKFKKPAVKIAMCNFMKNPRDLYAFARRHGFDGIDWSFDIAGIPQSPREESLWAKQIKALAPLEIRYHCPFDRVDIGHEDPAQQRRATALFRKIIRLVAKTGGGYLTLHVGLGRDTTRILSWNTTIESLRNLVNYAAGLNVRLCLENLAWGWTAKPNLFEKLIRYSGAGITFDIGHARVCQAVQTQQYSPEDFLSPHKNRICSAHVYHEEIEGKGHIPPSDIADIAQRLDLLMDTGCTWWTLEIREHEGLMQTRKIVDQYLAGPGAKNQTSTIAL</sequence>
<feature type="domain" description="Xylose isomerase-like TIM barrel" evidence="1">
    <location>
        <begin position="30"/>
        <end position="251"/>
    </location>
</feature>
<dbReference type="Gene3D" id="3.20.20.150">
    <property type="entry name" value="Divalent-metal-dependent TIM barrel enzymes"/>
    <property type="match status" value="1"/>
</dbReference>
<dbReference type="Proteomes" id="UP000525298">
    <property type="component" value="Unassembled WGS sequence"/>
</dbReference>
<comment type="caution">
    <text evidence="2">The sequence shown here is derived from an EMBL/GenBank/DDBJ whole genome shotgun (WGS) entry which is preliminary data.</text>
</comment>
<name>A0A7W0C5R0_9BACT</name>
<evidence type="ECO:0000313" key="3">
    <source>
        <dbReference type="Proteomes" id="UP000525298"/>
    </source>
</evidence>
<protein>
    <submittedName>
        <fullName evidence="2">Sugar phosphate isomerase/epimerase</fullName>
    </submittedName>
</protein>
<keyword evidence="3" id="KW-1185">Reference proteome</keyword>
<dbReference type="PANTHER" id="PTHR12110">
    <property type="entry name" value="HYDROXYPYRUVATE ISOMERASE"/>
    <property type="match status" value="1"/>
</dbReference>
<dbReference type="EMBL" id="JACDUS010000001">
    <property type="protein sequence ID" value="MBA2879704.1"/>
    <property type="molecule type" value="Genomic_DNA"/>
</dbReference>
<dbReference type="SUPFAM" id="SSF51658">
    <property type="entry name" value="Xylose isomerase-like"/>
    <property type="match status" value="1"/>
</dbReference>
<dbReference type="AlphaFoldDB" id="A0A7W0C5R0"/>
<dbReference type="GO" id="GO:0016853">
    <property type="term" value="F:isomerase activity"/>
    <property type="evidence" value="ECO:0007669"/>
    <property type="project" value="UniProtKB-KW"/>
</dbReference>
<dbReference type="InterPro" id="IPR013022">
    <property type="entry name" value="Xyl_isomerase-like_TIM-brl"/>
</dbReference>
<reference evidence="2 3" key="1">
    <citation type="submission" date="2020-07" db="EMBL/GenBank/DDBJ databases">
        <title>Genomic Encyclopedia of Type Strains, Phase IV (KMG-IV): sequencing the most valuable type-strain genomes for metagenomic binning, comparative biology and taxonomic classification.</title>
        <authorList>
            <person name="Goeker M."/>
        </authorList>
    </citation>
    <scope>NUCLEOTIDE SEQUENCE [LARGE SCALE GENOMIC DNA]</scope>
    <source>
        <strain evidence="2 3">DSM 17721</strain>
    </source>
</reference>
<dbReference type="InterPro" id="IPR036237">
    <property type="entry name" value="Xyl_isomerase-like_sf"/>
</dbReference>
<dbReference type="InterPro" id="IPR050312">
    <property type="entry name" value="IolE/XylAMocC-like"/>
</dbReference>
<evidence type="ECO:0000313" key="2">
    <source>
        <dbReference type="EMBL" id="MBA2879704.1"/>
    </source>
</evidence>
<dbReference type="RefSeq" id="WP_181549410.1">
    <property type="nucleotide sequence ID" value="NZ_JACDUS010000001.1"/>
</dbReference>
<proteinExistence type="predicted"/>
<keyword evidence="2" id="KW-0413">Isomerase</keyword>
<evidence type="ECO:0000259" key="1">
    <source>
        <dbReference type="Pfam" id="PF01261"/>
    </source>
</evidence>
<accession>A0A7W0C5R0</accession>
<dbReference type="Pfam" id="PF01261">
    <property type="entry name" value="AP_endonuc_2"/>
    <property type="match status" value="1"/>
</dbReference>
<organism evidence="2 3">
    <name type="scientific">Desulfosalsimonas propionicica</name>
    <dbReference type="NCBI Taxonomy" id="332175"/>
    <lineage>
        <taxon>Bacteria</taxon>
        <taxon>Pseudomonadati</taxon>
        <taxon>Thermodesulfobacteriota</taxon>
        <taxon>Desulfobacteria</taxon>
        <taxon>Desulfobacterales</taxon>
        <taxon>Desulfosalsimonadaceae</taxon>
        <taxon>Desulfosalsimonas</taxon>
    </lineage>
</organism>